<dbReference type="InterPro" id="IPR016292">
    <property type="entry name" value="Epoxide_hydrolase"/>
</dbReference>
<dbReference type="Proteomes" id="UP001383192">
    <property type="component" value="Unassembled WGS sequence"/>
</dbReference>
<feature type="active site" description="Nucleophile" evidence="4">
    <location>
        <position position="183"/>
    </location>
</feature>
<organism evidence="6 7">
    <name type="scientific">Paramarasmius palmivorus</name>
    <dbReference type="NCBI Taxonomy" id="297713"/>
    <lineage>
        <taxon>Eukaryota</taxon>
        <taxon>Fungi</taxon>
        <taxon>Dikarya</taxon>
        <taxon>Basidiomycota</taxon>
        <taxon>Agaricomycotina</taxon>
        <taxon>Agaricomycetes</taxon>
        <taxon>Agaricomycetidae</taxon>
        <taxon>Agaricales</taxon>
        <taxon>Marasmiineae</taxon>
        <taxon>Marasmiaceae</taxon>
        <taxon>Paramarasmius</taxon>
    </lineage>
</organism>
<evidence type="ECO:0000259" key="5">
    <source>
        <dbReference type="Pfam" id="PF06441"/>
    </source>
</evidence>
<dbReference type="AlphaFoldDB" id="A0AAW0CC36"/>
<proteinExistence type="inferred from homology"/>
<feature type="domain" description="Epoxide hydrolase N-terminal" evidence="5">
    <location>
        <begin position="4"/>
        <end position="116"/>
    </location>
</feature>
<evidence type="ECO:0000256" key="3">
    <source>
        <dbReference type="ARBA" id="ARBA00022801"/>
    </source>
</evidence>
<dbReference type="InterPro" id="IPR010497">
    <property type="entry name" value="Epoxide_hydro_N"/>
</dbReference>
<protein>
    <recommendedName>
        <fullName evidence="5">Epoxide hydrolase N-terminal domain-containing protein</fullName>
    </recommendedName>
</protein>
<dbReference type="PRINTS" id="PR00412">
    <property type="entry name" value="EPOXHYDRLASE"/>
</dbReference>
<evidence type="ECO:0000313" key="7">
    <source>
        <dbReference type="Proteomes" id="UP001383192"/>
    </source>
</evidence>
<evidence type="ECO:0000256" key="1">
    <source>
        <dbReference type="ARBA" id="ARBA00010088"/>
    </source>
</evidence>
<dbReference type="GO" id="GO:0004301">
    <property type="term" value="F:epoxide hydrolase activity"/>
    <property type="evidence" value="ECO:0007669"/>
    <property type="project" value="TreeGrafter"/>
</dbReference>
<feature type="active site" description="Proton donor" evidence="4">
    <location>
        <position position="315"/>
    </location>
</feature>
<comment type="similarity">
    <text evidence="1">Belongs to the peptidase S33 family.</text>
</comment>
<dbReference type="SUPFAM" id="SSF53474">
    <property type="entry name" value="alpha/beta-Hydrolases"/>
    <property type="match status" value="1"/>
</dbReference>
<dbReference type="EMBL" id="JAYKXP010000051">
    <property type="protein sequence ID" value="KAK7036514.1"/>
    <property type="molecule type" value="Genomic_DNA"/>
</dbReference>
<dbReference type="PANTHER" id="PTHR21661:SF35">
    <property type="entry name" value="EPOXIDE HYDROLASE"/>
    <property type="match status" value="1"/>
</dbReference>
<comment type="caution">
    <text evidence="6">The sequence shown here is derived from an EMBL/GenBank/DDBJ whole genome shotgun (WGS) entry which is preliminary data.</text>
</comment>
<evidence type="ECO:0000256" key="2">
    <source>
        <dbReference type="ARBA" id="ARBA00022797"/>
    </source>
</evidence>
<gene>
    <name evidence="6" type="ORF">VNI00_011711</name>
</gene>
<dbReference type="InterPro" id="IPR029058">
    <property type="entry name" value="AB_hydrolase_fold"/>
</dbReference>
<dbReference type="GO" id="GO:0097176">
    <property type="term" value="P:epoxide metabolic process"/>
    <property type="evidence" value="ECO:0007669"/>
    <property type="project" value="TreeGrafter"/>
</dbReference>
<dbReference type="PANTHER" id="PTHR21661">
    <property type="entry name" value="EPOXIDE HYDROLASE 1-RELATED"/>
    <property type="match status" value="1"/>
</dbReference>
<dbReference type="Gene3D" id="3.40.50.1820">
    <property type="entry name" value="alpha/beta hydrolase"/>
    <property type="match status" value="1"/>
</dbReference>
<evidence type="ECO:0000313" key="6">
    <source>
        <dbReference type="EMBL" id="KAK7036514.1"/>
    </source>
</evidence>
<accession>A0AAW0CC36</accession>
<dbReference type="InterPro" id="IPR000639">
    <property type="entry name" value="Epox_hydrolase-like"/>
</dbReference>
<evidence type="ECO:0000256" key="4">
    <source>
        <dbReference type="PIRSR" id="PIRSR001112-1"/>
    </source>
</evidence>
<name>A0AAW0CC36_9AGAR</name>
<keyword evidence="2" id="KW-0058">Aromatic hydrocarbons catabolism</keyword>
<keyword evidence="3" id="KW-0378">Hydrolase</keyword>
<feature type="active site" description="Proton acceptor" evidence="4">
    <location>
        <position position="372"/>
    </location>
</feature>
<dbReference type="PIRSF" id="PIRSF001112">
    <property type="entry name" value="Epoxide_hydrolase"/>
    <property type="match status" value="1"/>
</dbReference>
<keyword evidence="7" id="KW-1185">Reference proteome</keyword>
<sequence>MAVPKPYTLEVPQQFLDWVNVRVKTARTIPDLDHPSGGEWNDGIPTTVMEELVDYWKTQYDWRRVEKNINDTYKMFTIDLEEDEELITLHFVHHRSKRSDAIPLIFCHGWPGNFMEAESLLKLTDPEDPTEQAFHIVAPSIPGFALSSSPKKPGSMAVTHIARLYNKLMHALGYKNYVAQGGDWGSFITRSLAIQFPQSCFAIHLNFAMCLAPSPLRNPLAIFYLLTRWFTPAEKENLSRVQWWMKSESGYYHIHSTKPQTISYGLLDSPIGMLAWIREKVNALAEPDFVWEPELIITYTMLYLLSGSASHARIYKDNIPSVSKEVMEPIMPSSVAVGVSCFPKDVGNMPKWWAECFFPNIVFWKDQEKGGHFASVEVPERLLGDLQEWISAVRFRGSSQAWEALLKSGALA</sequence>
<dbReference type="Pfam" id="PF06441">
    <property type="entry name" value="EHN"/>
    <property type="match status" value="1"/>
</dbReference>
<reference evidence="6 7" key="1">
    <citation type="submission" date="2024-01" db="EMBL/GenBank/DDBJ databases">
        <title>A draft genome for a cacao thread blight-causing isolate of Paramarasmius palmivorus.</title>
        <authorList>
            <person name="Baruah I.K."/>
            <person name="Bukari Y."/>
            <person name="Amoako-Attah I."/>
            <person name="Meinhardt L.W."/>
            <person name="Bailey B.A."/>
            <person name="Cohen S.P."/>
        </authorList>
    </citation>
    <scope>NUCLEOTIDE SEQUENCE [LARGE SCALE GENOMIC DNA]</scope>
    <source>
        <strain evidence="6 7">GH-12</strain>
    </source>
</reference>